<keyword evidence="1" id="KW-0472">Membrane</keyword>
<reference evidence="5 7" key="3">
    <citation type="journal article" date="2016" name="Proc. Natl. Acad. Sci. U.S.A.">
        <title>Comparative genomics of biotechnologically important yeasts.</title>
        <authorList>
            <person name="Riley R."/>
            <person name="Haridas S."/>
            <person name="Wolfe K.H."/>
            <person name="Lopes M.R."/>
            <person name="Hittinger C.T."/>
            <person name="Goeker M."/>
            <person name="Salamov A.A."/>
            <person name="Wisecaver J.H."/>
            <person name="Long T.M."/>
            <person name="Calvey C.H."/>
            <person name="Aerts A.L."/>
            <person name="Barry K.W."/>
            <person name="Choi C."/>
            <person name="Clum A."/>
            <person name="Coughlan A.Y."/>
            <person name="Deshpande S."/>
            <person name="Douglass A.P."/>
            <person name="Hanson S.J."/>
            <person name="Klenk H.-P."/>
            <person name="LaButti K.M."/>
            <person name="Lapidus A."/>
            <person name="Lindquist E.A."/>
            <person name="Lipzen A.M."/>
            <person name="Meier-Kolthoff J.P."/>
            <person name="Ohm R.A."/>
            <person name="Otillar R.P."/>
            <person name="Pangilinan J.L."/>
            <person name="Peng Y."/>
            <person name="Rokas A."/>
            <person name="Rosa C.A."/>
            <person name="Scheuner C."/>
            <person name="Sibirny A.A."/>
            <person name="Slot J.C."/>
            <person name="Stielow J.B."/>
            <person name="Sun H."/>
            <person name="Kurtzman C.P."/>
            <person name="Blackwell M."/>
            <person name="Grigoriev I.V."/>
            <person name="Jeffries T.W."/>
        </authorList>
    </citation>
    <scope>NUCLEOTIDE SEQUENCE [LARGE SCALE GENOMIC DNA]</scope>
    <source>
        <strain evidence="7">ATCC 18201 / CBS 1600 / BCRC 20928 / JCM 3617 / NBRC 0987 / NRRL Y-1542</strain>
        <strain evidence="5">NRRL Y-1542</strain>
    </source>
</reference>
<dbReference type="InterPro" id="IPR056337">
    <property type="entry name" value="LHD_YVC1"/>
</dbReference>
<proteinExistence type="predicted"/>
<dbReference type="AlphaFoldDB" id="A0A0H5C4D3"/>
<feature type="transmembrane region" description="Helical" evidence="1">
    <location>
        <begin position="480"/>
        <end position="501"/>
    </location>
</feature>
<keyword evidence="7" id="KW-1185">Reference proteome</keyword>
<feature type="domain" description="Calcium channel YVC1-like C-terminal transmembrane" evidence="3">
    <location>
        <begin position="239"/>
        <end position="528"/>
    </location>
</feature>
<feature type="transmembrane region" description="Helical" evidence="1">
    <location>
        <begin position="227"/>
        <end position="244"/>
    </location>
</feature>
<dbReference type="RefSeq" id="XP_020072519.1">
    <property type="nucleotide sequence ID" value="XM_020212479.1"/>
</dbReference>
<accession>A0A1E4S7L7</accession>
<evidence type="ECO:0000256" key="1">
    <source>
        <dbReference type="SAM" id="Phobius"/>
    </source>
</evidence>
<gene>
    <name evidence="4" type="primary">YVC1</name>
    <name evidence="4" type="ORF">BN1211_3006</name>
    <name evidence="5" type="ORF">CYBJADRAFT_123387</name>
</gene>
<organism evidence="4 6">
    <name type="scientific">Cyberlindnera jadinii (strain ATCC 18201 / CBS 1600 / BCRC 20928 / JCM 3617 / NBRC 0987 / NRRL Y-1542)</name>
    <name type="common">Torula yeast</name>
    <name type="synonym">Candida utilis</name>
    <dbReference type="NCBI Taxonomy" id="983966"/>
    <lineage>
        <taxon>Eukaryota</taxon>
        <taxon>Fungi</taxon>
        <taxon>Dikarya</taxon>
        <taxon>Ascomycota</taxon>
        <taxon>Saccharomycotina</taxon>
        <taxon>Saccharomycetes</taxon>
        <taxon>Phaffomycetales</taxon>
        <taxon>Phaffomycetaceae</taxon>
        <taxon>Cyberlindnera</taxon>
    </lineage>
</organism>
<evidence type="ECO:0000313" key="4">
    <source>
        <dbReference type="EMBL" id="CEP22612.1"/>
    </source>
</evidence>
<feature type="domain" description="YVC1 N-terminal linker helical" evidence="2">
    <location>
        <begin position="24"/>
        <end position="214"/>
    </location>
</feature>
<dbReference type="InterPro" id="IPR056336">
    <property type="entry name" value="YVC1_C"/>
</dbReference>
<dbReference type="EMBL" id="KV453926">
    <property type="protein sequence ID" value="ODV75480.1"/>
    <property type="molecule type" value="Genomic_DNA"/>
</dbReference>
<evidence type="ECO:0000259" key="2">
    <source>
        <dbReference type="Pfam" id="PF23190"/>
    </source>
</evidence>
<keyword evidence="1" id="KW-1133">Transmembrane helix</keyword>
<dbReference type="Proteomes" id="UP000094389">
    <property type="component" value="Unassembled WGS sequence"/>
</dbReference>
<dbReference type="EMBL" id="CDQK01000003">
    <property type="protein sequence ID" value="CEP22612.1"/>
    <property type="molecule type" value="Genomic_DNA"/>
</dbReference>
<feature type="transmembrane region" description="Helical" evidence="1">
    <location>
        <begin position="324"/>
        <end position="344"/>
    </location>
</feature>
<dbReference type="OMA" id="YQKCIKY"/>
<keyword evidence="1" id="KW-0812">Transmembrane</keyword>
<dbReference type="Pfam" id="PF23317">
    <property type="entry name" value="YVC1_C"/>
    <property type="match status" value="1"/>
</dbReference>
<evidence type="ECO:0000259" key="3">
    <source>
        <dbReference type="Pfam" id="PF23317"/>
    </source>
</evidence>
<evidence type="ECO:0000313" key="6">
    <source>
        <dbReference type="Proteomes" id="UP000038830"/>
    </source>
</evidence>
<feature type="transmembrane region" description="Helical" evidence="1">
    <location>
        <begin position="425"/>
        <end position="447"/>
    </location>
</feature>
<dbReference type="Proteomes" id="UP000038830">
    <property type="component" value="Unassembled WGS sequence"/>
</dbReference>
<dbReference type="STRING" id="983966.A0A0H5C4D3"/>
<dbReference type="PANTHER" id="PTHR35859:SF5">
    <property type="entry name" value="ION TRANSPORT DOMAIN-CONTAINING PROTEIN"/>
    <property type="match status" value="1"/>
</dbReference>
<feature type="transmembrane region" description="Helical" evidence="1">
    <location>
        <begin position="507"/>
        <end position="525"/>
    </location>
</feature>
<dbReference type="InterPro" id="IPR052971">
    <property type="entry name" value="TRP_calcium_channel"/>
</dbReference>
<evidence type="ECO:0000313" key="5">
    <source>
        <dbReference type="EMBL" id="ODV75480.1"/>
    </source>
</evidence>
<dbReference type="GeneID" id="30986875"/>
<evidence type="ECO:0000313" key="7">
    <source>
        <dbReference type="Proteomes" id="UP000094389"/>
    </source>
</evidence>
<reference evidence="6" key="2">
    <citation type="journal article" date="2015" name="J. Biotechnol.">
        <title>The structure of the Cyberlindnera jadinii genome and its relation to Candida utilis analyzed by the occurrence of single nucleotide polymorphisms.</title>
        <authorList>
            <person name="Rupp O."/>
            <person name="Brinkrolf K."/>
            <person name="Buerth C."/>
            <person name="Kunigo M."/>
            <person name="Schneider J."/>
            <person name="Jaenicke S."/>
            <person name="Goesmann A."/>
            <person name="Puehler A."/>
            <person name="Jaeger K.-E."/>
            <person name="Ernst J.F."/>
        </authorList>
    </citation>
    <scope>NUCLEOTIDE SEQUENCE [LARGE SCALE GENOMIC DNA]</scope>
    <source>
        <strain evidence="6">ATCC 18201 / CBS 1600 / BCRC 20928 / JCM 3617 / NBRC 0987 / NRRL Y-1542</strain>
    </source>
</reference>
<dbReference type="OrthoDB" id="301415at2759"/>
<feature type="transmembrane region" description="Helical" evidence="1">
    <location>
        <begin position="365"/>
        <end position="383"/>
    </location>
</feature>
<protein>
    <submittedName>
        <fullName evidence="4">YVC1 protein</fullName>
    </submittedName>
</protein>
<name>A0A0H5C4D3_CYBJN</name>
<dbReference type="PANTHER" id="PTHR35859">
    <property type="entry name" value="NONSELECTIVE CATION CHANNEL PROTEIN"/>
    <property type="match status" value="1"/>
</dbReference>
<accession>A0A0H5C4D3</accession>
<reference evidence="4" key="1">
    <citation type="submission" date="2014-12" db="EMBL/GenBank/DDBJ databases">
        <authorList>
            <person name="Jaenicke S."/>
        </authorList>
    </citation>
    <scope>NUCLEOTIDE SEQUENCE [LARGE SCALE GENOMIC DNA]</scope>
    <source>
        <strain evidence="4">CBS1600</strain>
    </source>
</reference>
<dbReference type="Pfam" id="PF23190">
    <property type="entry name" value="LHD_TRPY1"/>
    <property type="match status" value="1"/>
</dbReference>
<feature type="transmembrane region" description="Helical" evidence="1">
    <location>
        <begin position="282"/>
        <end position="304"/>
    </location>
</feature>
<sequence>MSENILPISGDDLSSYVEPAPRQVLRICLNLKYLIDRVIPIQFDEAVVLSADSKILTSKVVQLALEAAGGEGDGKRGTSSYKYRSVLIFALLKVTGWYYELSATELHDSELYALRASTAQQLAKLIIEEQQDDTQLFIHMLCHRYVVSLNSELSEPANALELAVDMHSTIIIGSSGYQRCVKWLWRGWIIQSADDPSSYVMYKQTGKSTLSAHFDPDRIKTPMYQNALEIGFTVFYLVLYTLIVNKDDKGPVSLNIAEYLFYISTFSYLYDEAQKLYHIGWNYISFWSILNDALYALVSASAGLRIWSLTLDWDSPTAIRLDEASFRLLSLAAPLMYGRLLLYLDAEKFVGAMIVVVKVMMKESIIFFFLLILVILGFLQGFLGLDSSDGRRDATILIIEQLGQTILGGGDFSAFERFVPPYAGILYYFYSFLVTVILLNILVALYASAYQKIYDNANDEYMALVASKTLRYIRAPDSCVFVPPLNIIEIVLSPTSLLLTHGQYHELLYRIMLVIYSPVLCFIAIKETREARRVQYNRSKRLSDDANEVDHEWDLTDGYEDSYEGIFATSGTADTIERNNREINEQLAAERADPQFRVKSEWFGKVKSLAPPIEQGVDSRVGWELYPLYEKVETLTKLVETLVEDNKELKQRLNSQK</sequence>